<organism evidence="2 3">
    <name type="scientific">Medicago truncatula</name>
    <name type="common">Barrel medic</name>
    <name type="synonym">Medicago tribuloides</name>
    <dbReference type="NCBI Taxonomy" id="3880"/>
    <lineage>
        <taxon>Eukaryota</taxon>
        <taxon>Viridiplantae</taxon>
        <taxon>Streptophyta</taxon>
        <taxon>Embryophyta</taxon>
        <taxon>Tracheophyta</taxon>
        <taxon>Spermatophyta</taxon>
        <taxon>Magnoliopsida</taxon>
        <taxon>eudicotyledons</taxon>
        <taxon>Gunneridae</taxon>
        <taxon>Pentapetalae</taxon>
        <taxon>rosids</taxon>
        <taxon>fabids</taxon>
        <taxon>Fabales</taxon>
        <taxon>Fabaceae</taxon>
        <taxon>Papilionoideae</taxon>
        <taxon>50 kb inversion clade</taxon>
        <taxon>NPAAA clade</taxon>
        <taxon>Hologalegina</taxon>
        <taxon>IRL clade</taxon>
        <taxon>Trifolieae</taxon>
        <taxon>Medicago</taxon>
    </lineage>
</organism>
<dbReference type="EMBL" id="PSQE01000003">
    <property type="protein sequence ID" value="RHN67818.1"/>
    <property type="molecule type" value="Genomic_DNA"/>
</dbReference>
<dbReference type="Pfam" id="PF07127">
    <property type="entry name" value="Nodulin_late"/>
    <property type="match status" value="1"/>
</dbReference>
<reference evidence="3" key="1">
    <citation type="journal article" date="2018" name="Nat. Plants">
        <title>Whole-genome landscape of Medicago truncatula symbiotic genes.</title>
        <authorList>
            <person name="Pecrix Y."/>
            <person name="Staton S.E."/>
            <person name="Sallet E."/>
            <person name="Lelandais-Briere C."/>
            <person name="Moreau S."/>
            <person name="Carrere S."/>
            <person name="Blein T."/>
            <person name="Jardinaud M.F."/>
            <person name="Latrasse D."/>
            <person name="Zouine M."/>
            <person name="Zahm M."/>
            <person name="Kreplak J."/>
            <person name="Mayjonade B."/>
            <person name="Satge C."/>
            <person name="Perez M."/>
            <person name="Cauet S."/>
            <person name="Marande W."/>
            <person name="Chantry-Darmon C."/>
            <person name="Lopez-Roques C."/>
            <person name="Bouchez O."/>
            <person name="Berard A."/>
            <person name="Debelle F."/>
            <person name="Munos S."/>
            <person name="Bendahmane A."/>
            <person name="Berges H."/>
            <person name="Niebel A."/>
            <person name="Buitink J."/>
            <person name="Frugier F."/>
            <person name="Benhamed M."/>
            <person name="Crespi M."/>
            <person name="Gouzy J."/>
            <person name="Gamas P."/>
        </authorList>
    </citation>
    <scope>NUCLEOTIDE SEQUENCE [LARGE SCALE GENOMIC DNA]</scope>
    <source>
        <strain evidence="3">cv. Jemalong A17</strain>
    </source>
</reference>
<dbReference type="Gramene" id="rna16055">
    <property type="protein sequence ID" value="RHN67818.1"/>
    <property type="gene ID" value="gene16055"/>
</dbReference>
<feature type="domain" description="Late nodulin" evidence="1">
    <location>
        <begin position="7"/>
        <end position="60"/>
    </location>
</feature>
<proteinExistence type="predicted"/>
<dbReference type="Proteomes" id="UP000265566">
    <property type="component" value="Chromosome 3"/>
</dbReference>
<sequence length="73" mass="8699">MQRMRSMDKTIKFTYVMIIFVYLFLIATNVEAYKNRCFRDSDCPKEMCNHPKIPKCVNNAYCKCVVAMYFPPK</sequence>
<dbReference type="AlphaFoldDB" id="A0A396IT32"/>
<comment type="caution">
    <text evidence="2">The sequence shown here is derived from an EMBL/GenBank/DDBJ whole genome shotgun (WGS) entry which is preliminary data.</text>
</comment>
<dbReference type="GO" id="GO:0046872">
    <property type="term" value="F:metal ion binding"/>
    <property type="evidence" value="ECO:0007669"/>
    <property type="project" value="InterPro"/>
</dbReference>
<evidence type="ECO:0000313" key="2">
    <source>
        <dbReference type="EMBL" id="RHN67818.1"/>
    </source>
</evidence>
<name>A0A396IT32_MEDTR</name>
<accession>A0A396IT32</accession>
<evidence type="ECO:0000313" key="3">
    <source>
        <dbReference type="Proteomes" id="UP000265566"/>
    </source>
</evidence>
<protein>
    <submittedName>
        <fullName evidence="2">Putative Late nodulin</fullName>
    </submittedName>
</protein>
<gene>
    <name evidence="2" type="ORF">MtrunA17_Chr3g0106851</name>
</gene>
<evidence type="ECO:0000259" key="1">
    <source>
        <dbReference type="Pfam" id="PF07127"/>
    </source>
</evidence>
<dbReference type="InterPro" id="IPR009810">
    <property type="entry name" value="Nodulin_late_dom"/>
</dbReference>